<evidence type="ECO:0000313" key="3">
    <source>
        <dbReference type="Proteomes" id="UP000214606"/>
    </source>
</evidence>
<feature type="transmembrane region" description="Helical" evidence="1">
    <location>
        <begin position="31"/>
        <end position="51"/>
    </location>
</feature>
<dbReference type="AlphaFoldDB" id="A0A223E2F8"/>
<dbReference type="EMBL" id="CP017703">
    <property type="protein sequence ID" value="ASS89370.1"/>
    <property type="molecule type" value="Genomic_DNA"/>
</dbReference>
<name>A0A223E2F8_9BACI</name>
<dbReference type="Proteomes" id="UP000214606">
    <property type="component" value="Chromosome"/>
</dbReference>
<sequence length="72" mass="7991">MGDNKMFIIIGIVGLLAITFSNLVLKLDVVATIISIVVIGILVSSRTKIILIFERQFWKEKCPTKCRGLGKN</sequence>
<accession>A0A223E2F8</accession>
<keyword evidence="1" id="KW-0472">Membrane</keyword>
<reference evidence="2 3" key="1">
    <citation type="submission" date="2016-10" db="EMBL/GenBank/DDBJ databases">
        <title>The whole genome sequencing and assembly of Aeribacillus pallidus KCTC3564 strain.</title>
        <authorList>
            <person name="Lee Y.-J."/>
            <person name="Park M.-K."/>
            <person name="Yi H."/>
            <person name="Bahn Y.-S."/>
            <person name="Kim J.F."/>
            <person name="Lee D.-W."/>
        </authorList>
    </citation>
    <scope>NUCLEOTIDE SEQUENCE [LARGE SCALE GENOMIC DNA]</scope>
    <source>
        <strain evidence="2 3">KCTC3564</strain>
    </source>
</reference>
<evidence type="ECO:0000313" key="2">
    <source>
        <dbReference type="EMBL" id="ASS89370.1"/>
    </source>
</evidence>
<keyword evidence="1" id="KW-1133">Transmembrane helix</keyword>
<proteinExistence type="predicted"/>
<organism evidence="2 3">
    <name type="scientific">Aeribacillus pallidus</name>
    <dbReference type="NCBI Taxonomy" id="33936"/>
    <lineage>
        <taxon>Bacteria</taxon>
        <taxon>Bacillati</taxon>
        <taxon>Bacillota</taxon>
        <taxon>Bacilli</taxon>
        <taxon>Bacillales</taxon>
        <taxon>Bacillaceae</taxon>
        <taxon>Aeribacillus</taxon>
    </lineage>
</organism>
<evidence type="ECO:0000256" key="1">
    <source>
        <dbReference type="SAM" id="Phobius"/>
    </source>
</evidence>
<dbReference type="KEGG" id="apak:AP3564_03065"/>
<feature type="transmembrane region" description="Helical" evidence="1">
    <location>
        <begin position="7"/>
        <end position="25"/>
    </location>
</feature>
<protein>
    <submittedName>
        <fullName evidence="2">Uncharacterized protein</fullName>
    </submittedName>
</protein>
<keyword evidence="1" id="KW-0812">Transmembrane</keyword>
<gene>
    <name evidence="2" type="ORF">AP3564_03065</name>
</gene>